<keyword evidence="11" id="KW-1185">Reference proteome</keyword>
<feature type="domain" description="Transmembrane protein 106 N-terminal" evidence="9">
    <location>
        <begin position="25"/>
        <end position="102"/>
    </location>
</feature>
<dbReference type="Proteomes" id="UP001178461">
    <property type="component" value="Chromosome 13"/>
</dbReference>
<keyword evidence="5 7" id="KW-0472">Membrane</keyword>
<protein>
    <submittedName>
        <fullName evidence="10">Transmembrane protein 106A</fullName>
    </submittedName>
</protein>
<dbReference type="AlphaFoldDB" id="A0AA35L5P0"/>
<evidence type="ECO:0000256" key="3">
    <source>
        <dbReference type="ARBA" id="ARBA00022692"/>
    </source>
</evidence>
<dbReference type="Gene3D" id="6.20.20.10">
    <property type="match status" value="1"/>
</dbReference>
<dbReference type="InterPro" id="IPR048511">
    <property type="entry name" value="TMEM106_N"/>
</dbReference>
<comment type="similarity">
    <text evidence="2">Belongs to the TMEM106 family.</text>
</comment>
<proteinExistence type="inferred from homology"/>
<evidence type="ECO:0000256" key="1">
    <source>
        <dbReference type="ARBA" id="ARBA00004308"/>
    </source>
</evidence>
<dbReference type="InterPro" id="IPR009790">
    <property type="entry name" value="TMEM106"/>
</dbReference>
<keyword evidence="4 7" id="KW-1133">Transmembrane helix</keyword>
<evidence type="ECO:0000259" key="8">
    <source>
        <dbReference type="Pfam" id="PF07092"/>
    </source>
</evidence>
<feature type="transmembrane region" description="Helical" evidence="7">
    <location>
        <begin position="103"/>
        <end position="124"/>
    </location>
</feature>
<comment type="subcellular location">
    <subcellularLocation>
        <location evidence="1">Endomembrane system</location>
    </subcellularLocation>
</comment>
<sequence length="274" mass="30336">MDRVLSWLRKLCGKEEAEEEKGERDSLREKSSGDEDEAPYYGTINGGNAAEASCAPCVGAASRGSVTCPTCQGTGRIPREQEQQLVALIPYGDQRLKPRRTKLYVCLTVTICLLMTGLMMYFLFPRSIAVVPAGLNFSSISFDNSTYSITLNMTNMLNVTNNNFYTVHVSQLALEVLHKALVIGKNTVTTQLDIRPLHGAQMHYSVSSKIMDNNTYNICTWSKIKVHNVLLHIQGTVTCSYLAHSEQLAFENYQYVDCRGNVRLPGMSGSSCSP</sequence>
<evidence type="ECO:0000313" key="11">
    <source>
        <dbReference type="Proteomes" id="UP001178461"/>
    </source>
</evidence>
<feature type="region of interest" description="Disordered" evidence="6">
    <location>
        <begin position="16"/>
        <end position="42"/>
    </location>
</feature>
<reference evidence="10" key="1">
    <citation type="submission" date="2022-12" db="EMBL/GenBank/DDBJ databases">
        <authorList>
            <person name="Alioto T."/>
            <person name="Alioto T."/>
            <person name="Gomez Garrido J."/>
        </authorList>
    </citation>
    <scope>NUCLEOTIDE SEQUENCE</scope>
</reference>
<dbReference type="PANTHER" id="PTHR28556:SF3">
    <property type="entry name" value="TRANSMEMBRANE PROTEIN 106A"/>
    <property type="match status" value="1"/>
</dbReference>
<feature type="compositionally biased region" description="Basic and acidic residues" evidence="6">
    <location>
        <begin position="21"/>
        <end position="33"/>
    </location>
</feature>
<name>A0AA35L5P0_9SAUR</name>
<evidence type="ECO:0000259" key="9">
    <source>
        <dbReference type="Pfam" id="PF21002"/>
    </source>
</evidence>
<dbReference type="GO" id="GO:0012505">
    <property type="term" value="C:endomembrane system"/>
    <property type="evidence" value="ECO:0007669"/>
    <property type="project" value="UniProtKB-SubCell"/>
</dbReference>
<evidence type="ECO:0000256" key="7">
    <source>
        <dbReference type="SAM" id="Phobius"/>
    </source>
</evidence>
<evidence type="ECO:0000256" key="4">
    <source>
        <dbReference type="ARBA" id="ARBA00022989"/>
    </source>
</evidence>
<organism evidence="10 11">
    <name type="scientific">Podarcis lilfordi</name>
    <name type="common">Lilford's wall lizard</name>
    <dbReference type="NCBI Taxonomy" id="74358"/>
    <lineage>
        <taxon>Eukaryota</taxon>
        <taxon>Metazoa</taxon>
        <taxon>Chordata</taxon>
        <taxon>Craniata</taxon>
        <taxon>Vertebrata</taxon>
        <taxon>Euteleostomi</taxon>
        <taxon>Lepidosauria</taxon>
        <taxon>Squamata</taxon>
        <taxon>Bifurcata</taxon>
        <taxon>Unidentata</taxon>
        <taxon>Episquamata</taxon>
        <taxon>Laterata</taxon>
        <taxon>Lacertibaenia</taxon>
        <taxon>Lacertidae</taxon>
        <taxon>Podarcis</taxon>
    </lineage>
</organism>
<dbReference type="Pfam" id="PF07092">
    <property type="entry name" value="TMEM106"/>
    <property type="match status" value="1"/>
</dbReference>
<dbReference type="Pfam" id="PF21002">
    <property type="entry name" value="TMEM106_N"/>
    <property type="match status" value="1"/>
</dbReference>
<accession>A0AA35L5P0</accession>
<gene>
    <name evidence="10" type="ORF">PODLI_1B005012</name>
</gene>
<dbReference type="PANTHER" id="PTHR28556">
    <property type="entry name" value="TRANSMEMBRANE PROTEIN 106B"/>
    <property type="match status" value="1"/>
</dbReference>
<keyword evidence="3 7" id="KW-0812">Transmembrane</keyword>
<evidence type="ECO:0000256" key="5">
    <source>
        <dbReference type="ARBA" id="ARBA00023136"/>
    </source>
</evidence>
<dbReference type="EMBL" id="OX395138">
    <property type="protein sequence ID" value="CAI5789796.1"/>
    <property type="molecule type" value="Genomic_DNA"/>
</dbReference>
<evidence type="ECO:0000256" key="2">
    <source>
        <dbReference type="ARBA" id="ARBA00008111"/>
    </source>
</evidence>
<feature type="domain" description="Transmembrane protein 106 C-terminal" evidence="8">
    <location>
        <begin position="125"/>
        <end position="262"/>
    </location>
</feature>
<evidence type="ECO:0000313" key="10">
    <source>
        <dbReference type="EMBL" id="CAI5789796.1"/>
    </source>
</evidence>
<dbReference type="InterPro" id="IPR048509">
    <property type="entry name" value="TMEM106_C"/>
</dbReference>
<evidence type="ECO:0000256" key="6">
    <source>
        <dbReference type="SAM" id="MobiDB-lite"/>
    </source>
</evidence>